<dbReference type="PANTHER" id="PTHR12439">
    <property type="entry name" value="PLACENTAL PROTEIN 11-RELATED"/>
    <property type="match status" value="1"/>
</dbReference>
<keyword evidence="11" id="KW-0732">Signal</keyword>
<dbReference type="AlphaFoldDB" id="A0A8D8VVV1"/>
<evidence type="ECO:0000256" key="8">
    <source>
        <dbReference type="ARBA" id="ARBA00022884"/>
    </source>
</evidence>
<dbReference type="EMBL" id="HBUF01350822">
    <property type="protein sequence ID" value="CAG6713645.1"/>
    <property type="molecule type" value="Transcribed_RNA"/>
</dbReference>
<dbReference type="GO" id="GO:0016787">
    <property type="term" value="F:hydrolase activity"/>
    <property type="evidence" value="ECO:0007669"/>
    <property type="project" value="UniProtKB-KW"/>
</dbReference>
<keyword evidence="10" id="KW-0456">Lyase</keyword>
<dbReference type="CDD" id="cd21159">
    <property type="entry name" value="XendoU"/>
    <property type="match status" value="1"/>
</dbReference>
<reference evidence="13" key="1">
    <citation type="submission" date="2021-05" db="EMBL/GenBank/DDBJ databases">
        <authorList>
            <person name="Alioto T."/>
            <person name="Alioto T."/>
            <person name="Gomez Garrido J."/>
        </authorList>
    </citation>
    <scope>NUCLEOTIDE SEQUENCE</scope>
</reference>
<dbReference type="EMBL" id="HBUF01517085">
    <property type="protein sequence ID" value="CAG6748081.1"/>
    <property type="molecule type" value="Transcribed_RNA"/>
</dbReference>
<accession>A0A8D8VVV1</accession>
<evidence type="ECO:0000256" key="3">
    <source>
        <dbReference type="ARBA" id="ARBA00011245"/>
    </source>
</evidence>
<evidence type="ECO:0000259" key="12">
    <source>
        <dbReference type="PROSITE" id="PS51959"/>
    </source>
</evidence>
<dbReference type="PANTHER" id="PTHR12439:SF42">
    <property type="entry name" value="ENDORIBONUCLEASE-RELATED"/>
    <property type="match status" value="1"/>
</dbReference>
<dbReference type="EMBL" id="HBUF01090367">
    <property type="protein sequence ID" value="CAG6635554.1"/>
    <property type="molecule type" value="Transcribed_RNA"/>
</dbReference>
<dbReference type="EMBL" id="HBUF01350824">
    <property type="protein sequence ID" value="CAG6713648.1"/>
    <property type="molecule type" value="Transcribed_RNA"/>
</dbReference>
<keyword evidence="7 11" id="KW-0378">Hydrolase</keyword>
<comment type="cofactor">
    <cofactor evidence="1 11">
        <name>Mn(2+)</name>
        <dbReference type="ChEBI" id="CHEBI:29035"/>
    </cofactor>
</comment>
<dbReference type="GO" id="GO:0046872">
    <property type="term" value="F:metal ion binding"/>
    <property type="evidence" value="ECO:0007669"/>
    <property type="project" value="UniProtKB-UniRule"/>
</dbReference>
<name>A0A8D8VVV1_9HEMI</name>
<evidence type="ECO:0000256" key="4">
    <source>
        <dbReference type="ARBA" id="ARBA00022722"/>
    </source>
</evidence>
<evidence type="ECO:0000256" key="10">
    <source>
        <dbReference type="ARBA" id="ARBA00023239"/>
    </source>
</evidence>
<comment type="similarity">
    <text evidence="2 11">Belongs to the ENDOU family.</text>
</comment>
<dbReference type="EMBL" id="HBUF01090368">
    <property type="protein sequence ID" value="CAG6635555.1"/>
    <property type="molecule type" value="Transcribed_RNA"/>
</dbReference>
<keyword evidence="4 11" id="KW-0540">Nuclease</keyword>
<feature type="domain" description="EndoU" evidence="12">
    <location>
        <begin position="69"/>
        <end position="329"/>
    </location>
</feature>
<keyword evidence="8 11" id="KW-0694">RNA-binding</keyword>
<dbReference type="GO" id="GO:0016829">
    <property type="term" value="F:lyase activity"/>
    <property type="evidence" value="ECO:0007669"/>
    <property type="project" value="UniProtKB-KW"/>
</dbReference>
<dbReference type="InterPro" id="IPR037227">
    <property type="entry name" value="EndoU-like"/>
</dbReference>
<sequence>MLVPCTLVLLAGGWVTAHNQEDVRNKVDLSDIYGEYGPSTLYKRYVHTDSPVPKGQAFRRTVAPLVHVSDEDIMKFTDDLLDMDQHNCGRYITLQNDPKKKLIQVHKDKGENILKKSTVRAMIKLYNFTNKNSMMVEPEYRSRNIYEFNFLRLVGKTPIFKHLLTFLNEKKIFTLGSKDLEHKLKQIWFTVYRRNSDAEGPNSSGFEHTFVAEYSIPRREVFGFHNWLYFAHEEEGGALDHFGVEKMVDLKGRGYVVKTNIQWKNMTKTGVSMFVGTSPELELAIYTVCFFCRPDKLCKIRLNGQELDIQTYHHNWYDKTLVASAFPVL</sequence>
<evidence type="ECO:0000256" key="9">
    <source>
        <dbReference type="ARBA" id="ARBA00023211"/>
    </source>
</evidence>
<dbReference type="GO" id="GO:0003723">
    <property type="term" value="F:RNA binding"/>
    <property type="evidence" value="ECO:0007669"/>
    <property type="project" value="UniProtKB-UniRule"/>
</dbReference>
<proteinExistence type="inferred from homology"/>
<evidence type="ECO:0000256" key="11">
    <source>
        <dbReference type="RuleBase" id="RU367085"/>
    </source>
</evidence>
<evidence type="ECO:0000256" key="5">
    <source>
        <dbReference type="ARBA" id="ARBA00022723"/>
    </source>
</evidence>
<evidence type="ECO:0000256" key="1">
    <source>
        <dbReference type="ARBA" id="ARBA00001936"/>
    </source>
</evidence>
<dbReference type="InterPro" id="IPR039787">
    <property type="entry name" value="ENDOU"/>
</dbReference>
<protein>
    <submittedName>
        <fullName evidence="13">Poly(U)-specific endoribonuclease homolog</fullName>
    </submittedName>
</protein>
<keyword evidence="6 11" id="KW-0255">Endonuclease</keyword>
<evidence type="ECO:0000256" key="2">
    <source>
        <dbReference type="ARBA" id="ARBA00010168"/>
    </source>
</evidence>
<dbReference type="SUPFAM" id="SSF142877">
    <property type="entry name" value="EndoU-like"/>
    <property type="match status" value="1"/>
</dbReference>
<dbReference type="EMBL" id="HBUF01090366">
    <property type="protein sequence ID" value="CAG6635553.1"/>
    <property type="molecule type" value="Transcribed_RNA"/>
</dbReference>
<dbReference type="Pfam" id="PF09412">
    <property type="entry name" value="XendoU"/>
    <property type="match status" value="1"/>
</dbReference>
<dbReference type="PROSITE" id="PS51959">
    <property type="entry name" value="ENDOU"/>
    <property type="match status" value="1"/>
</dbReference>
<evidence type="ECO:0000256" key="6">
    <source>
        <dbReference type="ARBA" id="ARBA00022759"/>
    </source>
</evidence>
<organism evidence="13">
    <name type="scientific">Cacopsylla melanoneura</name>
    <dbReference type="NCBI Taxonomy" id="428564"/>
    <lineage>
        <taxon>Eukaryota</taxon>
        <taxon>Metazoa</taxon>
        <taxon>Ecdysozoa</taxon>
        <taxon>Arthropoda</taxon>
        <taxon>Hexapoda</taxon>
        <taxon>Insecta</taxon>
        <taxon>Pterygota</taxon>
        <taxon>Neoptera</taxon>
        <taxon>Paraneoptera</taxon>
        <taxon>Hemiptera</taxon>
        <taxon>Sternorrhyncha</taxon>
        <taxon>Psylloidea</taxon>
        <taxon>Psyllidae</taxon>
        <taxon>Psyllinae</taxon>
        <taxon>Cacopsylla</taxon>
    </lineage>
</organism>
<comment type="subunit">
    <text evidence="3 11">Monomer.</text>
</comment>
<dbReference type="GO" id="GO:0004521">
    <property type="term" value="F:RNA endonuclease activity"/>
    <property type="evidence" value="ECO:0007669"/>
    <property type="project" value="UniProtKB-UniRule"/>
</dbReference>
<feature type="signal peptide" evidence="11">
    <location>
        <begin position="1"/>
        <end position="17"/>
    </location>
</feature>
<evidence type="ECO:0000256" key="7">
    <source>
        <dbReference type="ARBA" id="ARBA00022801"/>
    </source>
</evidence>
<dbReference type="InterPro" id="IPR018998">
    <property type="entry name" value="EndoU_C"/>
</dbReference>
<keyword evidence="9 11" id="KW-0464">Manganese</keyword>
<keyword evidence="5 11" id="KW-0479">Metal-binding</keyword>
<evidence type="ECO:0000313" key="13">
    <source>
        <dbReference type="EMBL" id="CAG6635555.1"/>
    </source>
</evidence>
<feature type="chain" id="PRO_5034207310" evidence="11">
    <location>
        <begin position="18"/>
        <end position="329"/>
    </location>
</feature>